<dbReference type="EMBL" id="KN817544">
    <property type="protein sequence ID" value="KJA23249.1"/>
    <property type="molecule type" value="Genomic_DNA"/>
</dbReference>
<gene>
    <name evidence="1" type="ORF">HYPSUDRAFT_201545</name>
</gene>
<evidence type="ECO:0000313" key="2">
    <source>
        <dbReference type="Proteomes" id="UP000054270"/>
    </source>
</evidence>
<sequence>MCRLQVHWQQRVVLKGSQGGIWRLGKAACALCDAQTARTTRLVSLMQGAAAYTPRAASAGGNEKRQAYRNNARAKAGMLGLCSAWQRKLQLSPRRPDWLMEAHRSAKHLVDDRRRLCATPPEAAEAKWFWRNTAELAGQKAASTHLFFSQCNPFALLCLQLAAAGHVRIFAGRSKLALGSAYPLQHRTSEKNLRLPLLNEVTPVAVTSIPGRGWCTVEARPCARVELSEQ</sequence>
<dbReference type="AlphaFoldDB" id="A0A0D2NWV5"/>
<organism evidence="1 2">
    <name type="scientific">Hypholoma sublateritium (strain FD-334 SS-4)</name>
    <dbReference type="NCBI Taxonomy" id="945553"/>
    <lineage>
        <taxon>Eukaryota</taxon>
        <taxon>Fungi</taxon>
        <taxon>Dikarya</taxon>
        <taxon>Basidiomycota</taxon>
        <taxon>Agaricomycotina</taxon>
        <taxon>Agaricomycetes</taxon>
        <taxon>Agaricomycetidae</taxon>
        <taxon>Agaricales</taxon>
        <taxon>Agaricineae</taxon>
        <taxon>Strophariaceae</taxon>
        <taxon>Hypholoma</taxon>
    </lineage>
</organism>
<name>A0A0D2NWV5_HYPSF</name>
<dbReference type="Proteomes" id="UP000054270">
    <property type="component" value="Unassembled WGS sequence"/>
</dbReference>
<reference evidence="2" key="1">
    <citation type="submission" date="2014-04" db="EMBL/GenBank/DDBJ databases">
        <title>Evolutionary Origins and Diversification of the Mycorrhizal Mutualists.</title>
        <authorList>
            <consortium name="DOE Joint Genome Institute"/>
            <consortium name="Mycorrhizal Genomics Consortium"/>
            <person name="Kohler A."/>
            <person name="Kuo A."/>
            <person name="Nagy L.G."/>
            <person name="Floudas D."/>
            <person name="Copeland A."/>
            <person name="Barry K.W."/>
            <person name="Cichocki N."/>
            <person name="Veneault-Fourrey C."/>
            <person name="LaButti K."/>
            <person name="Lindquist E.A."/>
            <person name="Lipzen A."/>
            <person name="Lundell T."/>
            <person name="Morin E."/>
            <person name="Murat C."/>
            <person name="Riley R."/>
            <person name="Ohm R."/>
            <person name="Sun H."/>
            <person name="Tunlid A."/>
            <person name="Henrissat B."/>
            <person name="Grigoriev I.V."/>
            <person name="Hibbett D.S."/>
            <person name="Martin F."/>
        </authorList>
    </citation>
    <scope>NUCLEOTIDE SEQUENCE [LARGE SCALE GENOMIC DNA]</scope>
    <source>
        <strain evidence="2">FD-334 SS-4</strain>
    </source>
</reference>
<evidence type="ECO:0000313" key="1">
    <source>
        <dbReference type="EMBL" id="KJA23249.1"/>
    </source>
</evidence>
<keyword evidence="2" id="KW-1185">Reference proteome</keyword>
<proteinExistence type="predicted"/>
<protein>
    <submittedName>
        <fullName evidence="1">Uncharacterized protein</fullName>
    </submittedName>
</protein>
<accession>A0A0D2NWV5</accession>